<proteinExistence type="inferred from homology"/>
<dbReference type="InterPro" id="IPR052021">
    <property type="entry name" value="Type-I_RS_S_subunit"/>
</dbReference>
<keyword evidence="2" id="KW-0680">Restriction system</keyword>
<dbReference type="PANTHER" id="PTHR30408:SF12">
    <property type="entry name" value="TYPE I RESTRICTION ENZYME MJAVIII SPECIFICITY SUBUNIT"/>
    <property type="match status" value="1"/>
</dbReference>
<dbReference type="PANTHER" id="PTHR30408">
    <property type="entry name" value="TYPE-1 RESTRICTION ENZYME ECOKI SPECIFICITY PROTEIN"/>
    <property type="match status" value="1"/>
</dbReference>
<evidence type="ECO:0000256" key="4">
    <source>
        <dbReference type="SAM" id="Coils"/>
    </source>
</evidence>
<evidence type="ECO:0000313" key="6">
    <source>
        <dbReference type="EMBL" id="OUJ07591.1"/>
    </source>
</evidence>
<organism evidence="6 7">
    <name type="scientific">Acetobacter malorum</name>
    <dbReference type="NCBI Taxonomy" id="178901"/>
    <lineage>
        <taxon>Bacteria</taxon>
        <taxon>Pseudomonadati</taxon>
        <taxon>Pseudomonadota</taxon>
        <taxon>Alphaproteobacteria</taxon>
        <taxon>Acetobacterales</taxon>
        <taxon>Acetobacteraceae</taxon>
        <taxon>Acetobacter</taxon>
    </lineage>
</organism>
<gene>
    <name evidence="6" type="ORF">HK23_05810</name>
</gene>
<accession>A0A1Y3G8Q0</accession>
<dbReference type="AlphaFoldDB" id="A0A1Y3G8Q0"/>
<keyword evidence="4" id="KW-0175">Coiled coil</keyword>
<dbReference type="EMBL" id="JOPG01000002">
    <property type="protein sequence ID" value="OUJ07591.1"/>
    <property type="molecule type" value="Genomic_DNA"/>
</dbReference>
<feature type="domain" description="Type I restriction modification DNA specificity" evidence="5">
    <location>
        <begin position="3"/>
        <end position="178"/>
    </location>
</feature>
<dbReference type="GO" id="GO:0009307">
    <property type="term" value="P:DNA restriction-modification system"/>
    <property type="evidence" value="ECO:0007669"/>
    <property type="project" value="UniProtKB-KW"/>
</dbReference>
<dbReference type="InterPro" id="IPR044946">
    <property type="entry name" value="Restrct_endonuc_typeI_TRD_sf"/>
</dbReference>
<reference evidence="7" key="1">
    <citation type="submission" date="2014-06" db="EMBL/GenBank/DDBJ databases">
        <authorList>
            <person name="Winans N.J."/>
            <person name="Newell P.D."/>
            <person name="Douglas A.E."/>
        </authorList>
    </citation>
    <scope>NUCLEOTIDE SEQUENCE [LARGE SCALE GENOMIC DNA]</scope>
    <source>
        <strain evidence="7">DsW_057</strain>
    </source>
</reference>
<dbReference type="InterPro" id="IPR000055">
    <property type="entry name" value="Restrct_endonuc_typeI_TRD"/>
</dbReference>
<feature type="coiled-coil region" evidence="4">
    <location>
        <begin position="367"/>
        <end position="401"/>
    </location>
</feature>
<dbReference type="SUPFAM" id="SSF116734">
    <property type="entry name" value="DNA methylase specificity domain"/>
    <property type="match status" value="2"/>
</dbReference>
<protein>
    <recommendedName>
        <fullName evidence="5">Type I restriction modification DNA specificity domain-containing protein</fullName>
    </recommendedName>
</protein>
<dbReference type="Pfam" id="PF01420">
    <property type="entry name" value="Methylase_S"/>
    <property type="match status" value="2"/>
</dbReference>
<feature type="domain" description="Type I restriction modification DNA specificity" evidence="5">
    <location>
        <begin position="207"/>
        <end position="379"/>
    </location>
</feature>
<evidence type="ECO:0000259" key="5">
    <source>
        <dbReference type="Pfam" id="PF01420"/>
    </source>
</evidence>
<dbReference type="OrthoDB" id="512700at2"/>
<keyword evidence="3" id="KW-0238">DNA-binding</keyword>
<name>A0A1Y3G8Q0_9PROT</name>
<sequence length="405" mass="45818">MLPEGWRKTKLPEIAWYQEGPGLRKWQFQDHGCKVLNITNIEYGKINKEKTNRYISWEEVDSKYKHFLCDENDIVIASSGNSYCKHGIIKSEDLPLVMNTSVIRFKPHSGTSYGFLNQYLKSSFLKSQIDTLITGGAQPNFGPSHLEQIVLLVPPLSEQKKIAAILSTWDRAIEGTEKLLANSQQQKKALMQQLLTGKKRLPGFSGEWKIGTLSEIAHIDTGFAFKSSEFTDNANDMPIVRMSDLKEGTLHLENCKRLHLNSLSGLEKFSLKEKDFIFGMSGSLSNFAWVKKSNLPCYLNQRVGRIRSKKTGDQEFISYLYLSEKIQKEIEDKAAGAAQLNISLNDIRSMKIQIPPLSEQKAIAAVLTTADEEITALESDLSRLRQEKKALMQQLLTGKRRVTVD</sequence>
<dbReference type="RefSeq" id="WP_086652603.1">
    <property type="nucleotide sequence ID" value="NZ_JOPG01000002.1"/>
</dbReference>
<dbReference type="GO" id="GO:0003677">
    <property type="term" value="F:DNA binding"/>
    <property type="evidence" value="ECO:0007669"/>
    <property type="project" value="UniProtKB-KW"/>
</dbReference>
<comment type="similarity">
    <text evidence="1">Belongs to the type-I restriction system S methylase family.</text>
</comment>
<evidence type="ECO:0000256" key="3">
    <source>
        <dbReference type="ARBA" id="ARBA00023125"/>
    </source>
</evidence>
<comment type="caution">
    <text evidence="6">The sequence shown here is derived from an EMBL/GenBank/DDBJ whole genome shotgun (WGS) entry which is preliminary data.</text>
</comment>
<evidence type="ECO:0000256" key="2">
    <source>
        <dbReference type="ARBA" id="ARBA00022747"/>
    </source>
</evidence>
<dbReference type="Proteomes" id="UP000242683">
    <property type="component" value="Unassembled WGS sequence"/>
</dbReference>
<dbReference type="CDD" id="cd17278">
    <property type="entry name" value="RMtype1_S_LdeBORF1052P-TRD2-CR2"/>
    <property type="match status" value="1"/>
</dbReference>
<dbReference type="Gene3D" id="1.10.287.1120">
    <property type="entry name" value="Bipartite methylase S protein"/>
    <property type="match status" value="1"/>
</dbReference>
<dbReference type="Gene3D" id="3.90.220.20">
    <property type="entry name" value="DNA methylase specificity domains"/>
    <property type="match status" value="2"/>
</dbReference>
<evidence type="ECO:0000313" key="7">
    <source>
        <dbReference type="Proteomes" id="UP000242683"/>
    </source>
</evidence>
<evidence type="ECO:0000256" key="1">
    <source>
        <dbReference type="ARBA" id="ARBA00010923"/>
    </source>
</evidence>